<dbReference type="OrthoDB" id="10584110at2759"/>
<dbReference type="Proteomes" id="UP000237105">
    <property type="component" value="Unassembled WGS sequence"/>
</dbReference>
<name>A0A2P5A532_PARAD</name>
<keyword evidence="3" id="KW-1185">Reference proteome</keyword>
<comment type="caution">
    <text evidence="2">The sequence shown here is derived from an EMBL/GenBank/DDBJ whole genome shotgun (WGS) entry which is preliminary data.</text>
</comment>
<feature type="transmembrane region" description="Helical" evidence="1">
    <location>
        <begin position="13"/>
        <end position="32"/>
    </location>
</feature>
<gene>
    <name evidence="2" type="ORF">PanWU01x14_368360</name>
</gene>
<protein>
    <submittedName>
        <fullName evidence="2">Uncharacterized protein</fullName>
    </submittedName>
</protein>
<proteinExistence type="predicted"/>
<sequence length="113" mass="12843">MNITEYYIELQDVHLNFGLSLLHLLFMCFGILHKDTFCLLLKPIHSLPIDFVPRWTPPLIGCLKLNMDASVHTGSDFVGLGDIIQDTVRVVVVAFTRMLHGRFSVDDSEFLPL</sequence>
<keyword evidence="1" id="KW-0812">Transmembrane</keyword>
<evidence type="ECO:0000313" key="2">
    <source>
        <dbReference type="EMBL" id="PON31632.1"/>
    </source>
</evidence>
<evidence type="ECO:0000256" key="1">
    <source>
        <dbReference type="SAM" id="Phobius"/>
    </source>
</evidence>
<accession>A0A2P5A532</accession>
<dbReference type="AlphaFoldDB" id="A0A2P5A532"/>
<organism evidence="2 3">
    <name type="scientific">Parasponia andersonii</name>
    <name type="common">Sponia andersonii</name>
    <dbReference type="NCBI Taxonomy" id="3476"/>
    <lineage>
        <taxon>Eukaryota</taxon>
        <taxon>Viridiplantae</taxon>
        <taxon>Streptophyta</taxon>
        <taxon>Embryophyta</taxon>
        <taxon>Tracheophyta</taxon>
        <taxon>Spermatophyta</taxon>
        <taxon>Magnoliopsida</taxon>
        <taxon>eudicotyledons</taxon>
        <taxon>Gunneridae</taxon>
        <taxon>Pentapetalae</taxon>
        <taxon>rosids</taxon>
        <taxon>fabids</taxon>
        <taxon>Rosales</taxon>
        <taxon>Cannabaceae</taxon>
        <taxon>Parasponia</taxon>
    </lineage>
</organism>
<keyword evidence="1" id="KW-1133">Transmembrane helix</keyword>
<reference evidence="3" key="1">
    <citation type="submission" date="2016-06" db="EMBL/GenBank/DDBJ databases">
        <title>Parallel loss of symbiosis genes in relatives of nitrogen-fixing non-legume Parasponia.</title>
        <authorList>
            <person name="Van Velzen R."/>
            <person name="Holmer R."/>
            <person name="Bu F."/>
            <person name="Rutten L."/>
            <person name="Van Zeijl A."/>
            <person name="Liu W."/>
            <person name="Santuari L."/>
            <person name="Cao Q."/>
            <person name="Sharma T."/>
            <person name="Shen D."/>
            <person name="Roswanjaya Y."/>
            <person name="Wardhani T."/>
            <person name="Kalhor M.S."/>
            <person name="Jansen J."/>
            <person name="Van den Hoogen J."/>
            <person name="Gungor B."/>
            <person name="Hartog M."/>
            <person name="Hontelez J."/>
            <person name="Verver J."/>
            <person name="Yang W.-C."/>
            <person name="Schijlen E."/>
            <person name="Repin R."/>
            <person name="Schilthuizen M."/>
            <person name="Schranz E."/>
            <person name="Heidstra R."/>
            <person name="Miyata K."/>
            <person name="Fedorova E."/>
            <person name="Kohlen W."/>
            <person name="Bisseling T."/>
            <person name="Smit S."/>
            <person name="Geurts R."/>
        </authorList>
    </citation>
    <scope>NUCLEOTIDE SEQUENCE [LARGE SCALE GENOMIC DNA]</scope>
    <source>
        <strain evidence="3">cv. WU1-14</strain>
    </source>
</reference>
<keyword evidence="1" id="KW-0472">Membrane</keyword>
<dbReference type="EMBL" id="JXTB01000969">
    <property type="protein sequence ID" value="PON31632.1"/>
    <property type="molecule type" value="Genomic_DNA"/>
</dbReference>
<evidence type="ECO:0000313" key="3">
    <source>
        <dbReference type="Proteomes" id="UP000237105"/>
    </source>
</evidence>